<organism evidence="1 2">
    <name type="scientific">Salmonella phage UPF_BP2</name>
    <dbReference type="NCBI Taxonomy" id="1913047"/>
    <lineage>
        <taxon>Viruses</taxon>
        <taxon>Duplodnaviria</taxon>
        <taxon>Heunggongvirae</taxon>
        <taxon>Uroviricota</taxon>
        <taxon>Caudoviricetes</taxon>
        <taxon>Rosemountvirus</taxon>
        <taxon>Rosemountvirus UPFBP2</taxon>
    </lineage>
</organism>
<accession>A0A286KII5</accession>
<dbReference type="RefSeq" id="YP_009831661.1">
    <property type="nucleotide sequence ID" value="NC_048649.1"/>
</dbReference>
<evidence type="ECO:0000313" key="1">
    <source>
        <dbReference type="EMBL" id="APU03105.1"/>
    </source>
</evidence>
<dbReference type="GeneID" id="55601319"/>
<protein>
    <submittedName>
        <fullName evidence="1">Uncharacterized protein</fullName>
    </submittedName>
</protein>
<dbReference type="EMBL" id="KX826077">
    <property type="protein sequence ID" value="APU03105.1"/>
    <property type="molecule type" value="Genomic_DNA"/>
</dbReference>
<sequence length="109" mass="12437">MGNKQVRVMFIGNPGPRDKWLFDKFKESLIGKELVIDFTPVEKRAAEVFRNINHDLIVIDEIVDKPTKKEVGTYAAMFGVPKKTYTPLHKRKGKRKCCAGPLKHVLNVT</sequence>
<dbReference type="Proteomes" id="UP000221123">
    <property type="component" value="Segment"/>
</dbReference>
<keyword evidence="2" id="KW-1185">Reference proteome</keyword>
<evidence type="ECO:0000313" key="2">
    <source>
        <dbReference type="Proteomes" id="UP000221123"/>
    </source>
</evidence>
<dbReference type="KEGG" id="vg:55601319"/>
<name>A0A286KII5_9CAUD</name>
<reference evidence="1 2" key="1">
    <citation type="submission" date="2016-09" db="EMBL/GenBank/DDBJ databases">
        <title>Genomic and phenotypic characterization of lytic bacteriophages to Salmonella enterica biocontrol.</title>
        <authorList>
            <person name="Cibulski S.P."/>
            <person name="Siqueira F.M."/>
            <person name="Pottker E.S."/>
            <person name="Webber B."/>
            <person name="Mayer F.Q."/>
            <person name="Rodrigues L.B."/>
        </authorList>
    </citation>
    <scope>NUCLEOTIDE SEQUENCE [LARGE SCALE GENOMIC DNA]</scope>
</reference>
<proteinExistence type="predicted"/>